<dbReference type="SUPFAM" id="SSF48600">
    <property type="entry name" value="Chorismate mutase II"/>
    <property type="match status" value="1"/>
</dbReference>
<dbReference type="InterPro" id="IPR002701">
    <property type="entry name" value="CM_II_prokaryot"/>
</dbReference>
<sequence>MDEALLKQLQPLRERIDAIDVEILGLLNERARTAQHVGEIKKDVNGPVLRPEREAQVIRRLQQHNPGPLPALAVSAIWTEVMSACRCLEKQGSVAYLGPQGTFSEHAAFSHFGQSVQGIPCASIDEVFRAVEAGRADFGMVPAENSTEGAVSRTLDLLLTTSVRIIGERAMPIRHHLLTSSGTLDGVTSVRAHPQALAQCQDWLTQNHPHLARESVASNAEAARQASIDPTIAAIAGEPAALMWQLQSVAADIQDDPHNRTRFYAIGRLETWPSGSDKTSMILAVPNRAGAVYQMLAPLAENGVSMTRFESRPARTAEWEYFFYVDIEGHQLAPQVASALAALKSQAAFFKVLGSYPAA</sequence>
<dbReference type="NCBIfam" id="NF008865">
    <property type="entry name" value="PRK11898.1"/>
    <property type="match status" value="1"/>
</dbReference>
<dbReference type="InterPro" id="IPR036263">
    <property type="entry name" value="Chorismate_II_sf"/>
</dbReference>
<dbReference type="Gene3D" id="3.30.70.260">
    <property type="match status" value="1"/>
</dbReference>
<comment type="catalytic activity">
    <reaction evidence="1">
        <text>chorismate = prephenate</text>
        <dbReference type="Rhea" id="RHEA:13897"/>
        <dbReference type="ChEBI" id="CHEBI:29748"/>
        <dbReference type="ChEBI" id="CHEBI:29934"/>
        <dbReference type="EC" id="5.4.99.5"/>
    </reaction>
</comment>
<gene>
    <name evidence="23" type="primary">pheA</name>
    <name evidence="23" type="ORF">FXN63_06015</name>
</gene>
<feature type="site" description="Essential for prephenate dehydratase activity" evidence="19">
    <location>
        <position position="261"/>
    </location>
</feature>
<comment type="function">
    <text evidence="2">Catalyzes the Claisen rearrangement of chorismate to prephenate and the decarboxylation/dehydration of prephenate to phenylpyruvate.</text>
</comment>
<dbReference type="InterPro" id="IPR036979">
    <property type="entry name" value="CM_dom_sf"/>
</dbReference>
<dbReference type="CDD" id="cd04905">
    <property type="entry name" value="ACT_CM-PDT"/>
    <property type="match status" value="1"/>
</dbReference>
<dbReference type="AlphaFoldDB" id="A0A5C0AUR3"/>
<keyword evidence="12" id="KW-0584">Phenylalanine biosynthesis</keyword>
<dbReference type="InterPro" id="IPR018528">
    <property type="entry name" value="Preph_deHydtase_CS"/>
</dbReference>
<dbReference type="CDD" id="cd13630">
    <property type="entry name" value="PBP2_PDT_1"/>
    <property type="match status" value="1"/>
</dbReference>
<evidence type="ECO:0000256" key="3">
    <source>
        <dbReference type="ARBA" id="ARBA00004496"/>
    </source>
</evidence>
<evidence type="ECO:0000313" key="24">
    <source>
        <dbReference type="Proteomes" id="UP000325161"/>
    </source>
</evidence>
<evidence type="ECO:0000259" key="21">
    <source>
        <dbReference type="PROSITE" id="PS51171"/>
    </source>
</evidence>
<dbReference type="EC" id="5.4.99.5" evidence="6"/>
<dbReference type="SUPFAM" id="SSF53850">
    <property type="entry name" value="Periplasmic binding protein-like II"/>
    <property type="match status" value="1"/>
</dbReference>
<evidence type="ECO:0000256" key="12">
    <source>
        <dbReference type="ARBA" id="ARBA00023222"/>
    </source>
</evidence>
<dbReference type="GO" id="GO:0004664">
    <property type="term" value="F:prephenate dehydratase activity"/>
    <property type="evidence" value="ECO:0007669"/>
    <property type="project" value="UniProtKB-EC"/>
</dbReference>
<evidence type="ECO:0000256" key="11">
    <source>
        <dbReference type="ARBA" id="ARBA00023141"/>
    </source>
</evidence>
<keyword evidence="15" id="KW-0511">Multifunctional enzyme</keyword>
<dbReference type="Proteomes" id="UP000325161">
    <property type="component" value="Chromosome"/>
</dbReference>
<evidence type="ECO:0000256" key="1">
    <source>
        <dbReference type="ARBA" id="ARBA00000824"/>
    </source>
</evidence>
<evidence type="ECO:0000256" key="7">
    <source>
        <dbReference type="ARBA" id="ARBA00013147"/>
    </source>
</evidence>
<evidence type="ECO:0000256" key="10">
    <source>
        <dbReference type="ARBA" id="ARBA00022605"/>
    </source>
</evidence>
<keyword evidence="9" id="KW-0963">Cytoplasm</keyword>
<feature type="domain" description="Chorismate mutase" evidence="20">
    <location>
        <begin position="3"/>
        <end position="93"/>
    </location>
</feature>
<evidence type="ECO:0000256" key="15">
    <source>
        <dbReference type="ARBA" id="ARBA00023268"/>
    </source>
</evidence>
<dbReference type="KEGG" id="pacr:FXN63_06015"/>
<dbReference type="UniPathway" id="UPA00120">
    <property type="reaction ID" value="UER00203"/>
</dbReference>
<dbReference type="Gene3D" id="1.20.59.10">
    <property type="entry name" value="Chorismate mutase"/>
    <property type="match status" value="1"/>
</dbReference>
<dbReference type="PANTHER" id="PTHR21022:SF19">
    <property type="entry name" value="PREPHENATE DEHYDRATASE-RELATED"/>
    <property type="match status" value="1"/>
</dbReference>
<dbReference type="PIRSF" id="PIRSF001500">
    <property type="entry name" value="Chor_mut_pdt_Ppr"/>
    <property type="match status" value="1"/>
</dbReference>
<evidence type="ECO:0000259" key="20">
    <source>
        <dbReference type="PROSITE" id="PS51168"/>
    </source>
</evidence>
<dbReference type="SMART" id="SM00830">
    <property type="entry name" value="CM_2"/>
    <property type="match status" value="1"/>
</dbReference>
<dbReference type="InterPro" id="IPR045865">
    <property type="entry name" value="ACT-like_dom_sf"/>
</dbReference>
<comment type="pathway">
    <text evidence="4">Amino-acid biosynthesis; L-phenylalanine biosynthesis; phenylpyruvate from prephenate: step 1/1.</text>
</comment>
<comment type="pathway">
    <text evidence="5">Metabolic intermediate biosynthesis; prephenate biosynthesis; prephenate from chorismate: step 1/1.</text>
</comment>
<evidence type="ECO:0000256" key="4">
    <source>
        <dbReference type="ARBA" id="ARBA00004741"/>
    </source>
</evidence>
<dbReference type="Pfam" id="PF01842">
    <property type="entry name" value="ACT"/>
    <property type="match status" value="1"/>
</dbReference>
<dbReference type="PROSITE" id="PS00858">
    <property type="entry name" value="PREPHENATE_DEHYDR_2"/>
    <property type="match status" value="1"/>
</dbReference>
<dbReference type="EMBL" id="CP043046">
    <property type="protein sequence ID" value="QEI05446.1"/>
    <property type="molecule type" value="Genomic_DNA"/>
</dbReference>
<dbReference type="NCBIfam" id="TIGR01807">
    <property type="entry name" value="CM_P2"/>
    <property type="match status" value="1"/>
</dbReference>
<feature type="domain" description="Prephenate dehydratase" evidence="21">
    <location>
        <begin position="93"/>
        <end position="268"/>
    </location>
</feature>
<dbReference type="GO" id="GO:0046417">
    <property type="term" value="P:chorismate metabolic process"/>
    <property type="evidence" value="ECO:0007669"/>
    <property type="project" value="InterPro"/>
</dbReference>
<comment type="subcellular location">
    <subcellularLocation>
        <location evidence="3">Cytoplasm</location>
    </subcellularLocation>
</comment>
<evidence type="ECO:0000256" key="17">
    <source>
        <dbReference type="ARBA" id="ARBA00031520"/>
    </source>
</evidence>
<keyword evidence="11" id="KW-0057">Aromatic amino acid biosynthesis</keyword>
<dbReference type="UniPathway" id="UPA00121">
    <property type="reaction ID" value="UER00345"/>
</dbReference>
<proteinExistence type="predicted"/>
<dbReference type="SUPFAM" id="SSF55021">
    <property type="entry name" value="ACT-like"/>
    <property type="match status" value="1"/>
</dbReference>
<evidence type="ECO:0000256" key="9">
    <source>
        <dbReference type="ARBA" id="ARBA00022490"/>
    </source>
</evidence>
<keyword evidence="14 23" id="KW-0456">Lyase</keyword>
<evidence type="ECO:0000256" key="16">
    <source>
        <dbReference type="ARBA" id="ARBA00031175"/>
    </source>
</evidence>
<evidence type="ECO:0000259" key="22">
    <source>
        <dbReference type="PROSITE" id="PS51671"/>
    </source>
</evidence>
<evidence type="ECO:0000256" key="18">
    <source>
        <dbReference type="ARBA" id="ARBA00047848"/>
    </source>
</evidence>
<protein>
    <recommendedName>
        <fullName evidence="8">Bifunctional chorismate mutase/prephenate dehydratase</fullName>
        <ecNumber evidence="7">4.2.1.51</ecNumber>
        <ecNumber evidence="6">5.4.99.5</ecNumber>
    </recommendedName>
    <alternativeName>
        <fullName evidence="17">Chorismate mutase-prephenate dehydratase</fullName>
    </alternativeName>
    <alternativeName>
        <fullName evidence="16">p-protein</fullName>
    </alternativeName>
</protein>
<comment type="catalytic activity">
    <reaction evidence="18">
        <text>prephenate + H(+) = 3-phenylpyruvate + CO2 + H2O</text>
        <dbReference type="Rhea" id="RHEA:21648"/>
        <dbReference type="ChEBI" id="CHEBI:15377"/>
        <dbReference type="ChEBI" id="CHEBI:15378"/>
        <dbReference type="ChEBI" id="CHEBI:16526"/>
        <dbReference type="ChEBI" id="CHEBI:18005"/>
        <dbReference type="ChEBI" id="CHEBI:29934"/>
        <dbReference type="EC" id="4.2.1.51"/>
    </reaction>
</comment>
<evidence type="ECO:0000256" key="14">
    <source>
        <dbReference type="ARBA" id="ARBA00023239"/>
    </source>
</evidence>
<dbReference type="FunFam" id="3.30.70.260:FF:000012">
    <property type="entry name" value="Prephenate dehydratase"/>
    <property type="match status" value="1"/>
</dbReference>
<dbReference type="InterPro" id="IPR002912">
    <property type="entry name" value="ACT_dom"/>
</dbReference>
<dbReference type="GO" id="GO:0004106">
    <property type="term" value="F:chorismate mutase activity"/>
    <property type="evidence" value="ECO:0007669"/>
    <property type="project" value="UniProtKB-EC"/>
</dbReference>
<name>A0A5C0AUR3_9BURK</name>
<dbReference type="GO" id="GO:0005737">
    <property type="term" value="C:cytoplasm"/>
    <property type="evidence" value="ECO:0007669"/>
    <property type="project" value="UniProtKB-SubCell"/>
</dbReference>
<dbReference type="PANTHER" id="PTHR21022">
    <property type="entry name" value="PREPHENATE DEHYDRATASE P PROTEIN"/>
    <property type="match status" value="1"/>
</dbReference>
<evidence type="ECO:0000313" key="23">
    <source>
        <dbReference type="EMBL" id="QEI05446.1"/>
    </source>
</evidence>
<dbReference type="PROSITE" id="PS51168">
    <property type="entry name" value="CHORISMATE_MUT_2"/>
    <property type="match status" value="1"/>
</dbReference>
<evidence type="ECO:0000256" key="19">
    <source>
        <dbReference type="PIRSR" id="PIRSR001500-2"/>
    </source>
</evidence>
<reference evidence="23 24" key="1">
    <citation type="submission" date="2019-08" db="EMBL/GenBank/DDBJ databases">
        <title>Amphibian skin-associated Pigmentiphaga: genome sequence and occurrence across geography and hosts.</title>
        <authorList>
            <person name="Bletz M.C."/>
            <person name="Bunk B."/>
            <person name="Sproeer C."/>
            <person name="Biwer P."/>
            <person name="Reiter S."/>
            <person name="Rabemananjara F.C.E."/>
            <person name="Schulz S."/>
            <person name="Overmann J."/>
            <person name="Vences M."/>
        </authorList>
    </citation>
    <scope>NUCLEOTIDE SEQUENCE [LARGE SCALE GENOMIC DNA]</scope>
    <source>
        <strain evidence="23 24">Mada1488</strain>
    </source>
</reference>
<dbReference type="GO" id="GO:0009094">
    <property type="term" value="P:L-phenylalanine biosynthetic process"/>
    <property type="evidence" value="ECO:0007669"/>
    <property type="project" value="UniProtKB-UniPathway"/>
</dbReference>
<evidence type="ECO:0000256" key="8">
    <source>
        <dbReference type="ARBA" id="ARBA00014401"/>
    </source>
</evidence>
<dbReference type="Pfam" id="PF00800">
    <property type="entry name" value="PDT"/>
    <property type="match status" value="1"/>
</dbReference>
<keyword evidence="13" id="KW-0413">Isomerase</keyword>
<dbReference type="Pfam" id="PF01817">
    <property type="entry name" value="CM_2"/>
    <property type="match status" value="1"/>
</dbReference>
<keyword evidence="24" id="KW-1185">Reference proteome</keyword>
<dbReference type="InterPro" id="IPR008242">
    <property type="entry name" value="Chor_mutase/pphenate_deHydtase"/>
</dbReference>
<evidence type="ECO:0000256" key="5">
    <source>
        <dbReference type="ARBA" id="ARBA00004817"/>
    </source>
</evidence>
<dbReference type="OrthoDB" id="9802281at2"/>
<dbReference type="InterPro" id="IPR010957">
    <property type="entry name" value="G/b/e-P-prot_chorismate_mutase"/>
</dbReference>
<evidence type="ECO:0000256" key="2">
    <source>
        <dbReference type="ARBA" id="ARBA00002364"/>
    </source>
</evidence>
<dbReference type="RefSeq" id="WP_148813670.1">
    <property type="nucleotide sequence ID" value="NZ_CP043046.1"/>
</dbReference>
<feature type="domain" description="ACT" evidence="22">
    <location>
        <begin position="280"/>
        <end position="357"/>
    </location>
</feature>
<evidence type="ECO:0000256" key="13">
    <source>
        <dbReference type="ARBA" id="ARBA00023235"/>
    </source>
</evidence>
<dbReference type="PROSITE" id="PS51171">
    <property type="entry name" value="PREPHENATE_DEHYDR_3"/>
    <property type="match status" value="1"/>
</dbReference>
<accession>A0A5C0AUR3</accession>
<evidence type="ECO:0000256" key="6">
    <source>
        <dbReference type="ARBA" id="ARBA00012404"/>
    </source>
</evidence>
<dbReference type="FunFam" id="3.40.190.10:FF:000029">
    <property type="entry name" value="Chorismate mutase/Prephenate dehydratase"/>
    <property type="match status" value="1"/>
</dbReference>
<dbReference type="PROSITE" id="PS51671">
    <property type="entry name" value="ACT"/>
    <property type="match status" value="1"/>
</dbReference>
<keyword evidence="10" id="KW-0028">Amino-acid biosynthesis</keyword>
<dbReference type="Gene3D" id="3.40.190.10">
    <property type="entry name" value="Periplasmic binding protein-like II"/>
    <property type="match status" value="2"/>
</dbReference>
<dbReference type="EC" id="4.2.1.51" evidence="7"/>
<dbReference type="InterPro" id="IPR001086">
    <property type="entry name" value="Preph_deHydtase"/>
</dbReference>
<organism evidence="23 24">
    <name type="scientific">Pigmentiphaga aceris</name>
    <dbReference type="NCBI Taxonomy" id="1940612"/>
    <lineage>
        <taxon>Bacteria</taxon>
        <taxon>Pseudomonadati</taxon>
        <taxon>Pseudomonadota</taxon>
        <taxon>Betaproteobacteria</taxon>
        <taxon>Burkholderiales</taxon>
        <taxon>Alcaligenaceae</taxon>
        <taxon>Pigmentiphaga</taxon>
    </lineage>
</organism>